<keyword evidence="3 5" id="KW-0863">Zinc-finger</keyword>
<dbReference type="InterPro" id="IPR000408">
    <property type="entry name" value="Reg_chr_condens"/>
</dbReference>
<feature type="repeat" description="RCC1" evidence="6">
    <location>
        <begin position="498"/>
        <end position="549"/>
    </location>
</feature>
<evidence type="ECO:0000256" key="3">
    <source>
        <dbReference type="ARBA" id="ARBA00022771"/>
    </source>
</evidence>
<dbReference type="InterPro" id="IPR011011">
    <property type="entry name" value="Znf_FYVE_PHD"/>
</dbReference>
<dbReference type="InterPro" id="IPR058923">
    <property type="entry name" value="RCC1-like_dom"/>
</dbReference>
<dbReference type="InterPro" id="IPR000306">
    <property type="entry name" value="Znf_FYVE"/>
</dbReference>
<evidence type="ECO:0000256" key="2">
    <source>
        <dbReference type="ARBA" id="ARBA00022737"/>
    </source>
</evidence>
<feature type="compositionally biased region" description="Polar residues" evidence="8">
    <location>
        <begin position="1064"/>
        <end position="1073"/>
    </location>
</feature>
<evidence type="ECO:0000256" key="7">
    <source>
        <dbReference type="SAM" id="Coils"/>
    </source>
</evidence>
<dbReference type="Pfam" id="PF25390">
    <property type="entry name" value="WD40_RLD"/>
    <property type="match status" value="1"/>
</dbReference>
<dbReference type="SUPFAM" id="SSF50985">
    <property type="entry name" value="RCC1/BLIP-II"/>
    <property type="match status" value="1"/>
</dbReference>
<keyword evidence="1" id="KW-0479">Metal-binding</keyword>
<dbReference type="InterPro" id="IPR013083">
    <property type="entry name" value="Znf_RING/FYVE/PHD"/>
</dbReference>
<dbReference type="PRINTS" id="PR00633">
    <property type="entry name" value="RCCNDNSATION"/>
</dbReference>
<dbReference type="Pfam" id="PF13713">
    <property type="entry name" value="BRX_N"/>
    <property type="match status" value="1"/>
</dbReference>
<dbReference type="EMBL" id="JBJXBP010000008">
    <property type="protein sequence ID" value="KAL3812469.1"/>
    <property type="molecule type" value="Genomic_DNA"/>
</dbReference>
<gene>
    <name evidence="11" type="ORF">ACJIZ3_013737</name>
</gene>
<feature type="compositionally biased region" description="Polar residues" evidence="8">
    <location>
        <begin position="950"/>
        <end position="982"/>
    </location>
</feature>
<dbReference type="PANTHER" id="PTHR22870">
    <property type="entry name" value="REGULATOR OF CHROMOSOME CONDENSATION"/>
    <property type="match status" value="1"/>
</dbReference>
<evidence type="ECO:0000313" key="12">
    <source>
        <dbReference type="Proteomes" id="UP001634393"/>
    </source>
</evidence>
<evidence type="ECO:0000313" key="11">
    <source>
        <dbReference type="EMBL" id="KAL3812469.1"/>
    </source>
</evidence>
<dbReference type="InterPro" id="IPR001849">
    <property type="entry name" value="PH_domain"/>
</dbReference>
<feature type="repeat" description="RCC1" evidence="6">
    <location>
        <begin position="277"/>
        <end position="328"/>
    </location>
</feature>
<feature type="domain" description="BRX" evidence="10">
    <location>
        <begin position="986"/>
        <end position="1041"/>
    </location>
</feature>
<evidence type="ECO:0000256" key="4">
    <source>
        <dbReference type="ARBA" id="ARBA00022833"/>
    </source>
</evidence>
<dbReference type="PROSITE" id="PS51514">
    <property type="entry name" value="BRX"/>
    <property type="match status" value="1"/>
</dbReference>
<keyword evidence="7" id="KW-0175">Coiled coil</keyword>
<evidence type="ECO:0000256" key="8">
    <source>
        <dbReference type="SAM" id="MobiDB-lite"/>
    </source>
</evidence>
<organism evidence="11 12">
    <name type="scientific">Penstemon smallii</name>
    <dbReference type="NCBI Taxonomy" id="265156"/>
    <lineage>
        <taxon>Eukaryota</taxon>
        <taxon>Viridiplantae</taxon>
        <taxon>Streptophyta</taxon>
        <taxon>Embryophyta</taxon>
        <taxon>Tracheophyta</taxon>
        <taxon>Spermatophyta</taxon>
        <taxon>Magnoliopsida</taxon>
        <taxon>eudicotyledons</taxon>
        <taxon>Gunneridae</taxon>
        <taxon>Pentapetalae</taxon>
        <taxon>asterids</taxon>
        <taxon>lamiids</taxon>
        <taxon>Lamiales</taxon>
        <taxon>Plantaginaceae</taxon>
        <taxon>Cheloneae</taxon>
        <taxon>Penstemon</taxon>
    </lineage>
</organism>
<dbReference type="AlphaFoldDB" id="A0ABD3RHG9"/>
<dbReference type="SUPFAM" id="SSF50729">
    <property type="entry name" value="PH domain-like"/>
    <property type="match status" value="1"/>
</dbReference>
<feature type="compositionally biased region" description="Low complexity" evidence="8">
    <location>
        <begin position="766"/>
        <end position="788"/>
    </location>
</feature>
<dbReference type="Gene3D" id="2.30.29.30">
    <property type="entry name" value="Pleckstrin-homology domain (PH domain)/Phosphotyrosine-binding domain (PTB)"/>
    <property type="match status" value="1"/>
</dbReference>
<keyword evidence="4" id="KW-0862">Zinc</keyword>
<feature type="repeat" description="RCC1" evidence="6">
    <location>
        <begin position="446"/>
        <end position="497"/>
    </location>
</feature>
<dbReference type="CDD" id="cd00065">
    <property type="entry name" value="FYVE_like_SF"/>
    <property type="match status" value="1"/>
</dbReference>
<dbReference type="SUPFAM" id="SSF57903">
    <property type="entry name" value="FYVE/PHD zinc finger"/>
    <property type="match status" value="1"/>
</dbReference>
<dbReference type="InterPro" id="IPR013591">
    <property type="entry name" value="Brevis_radix_dom"/>
</dbReference>
<dbReference type="InterPro" id="IPR011993">
    <property type="entry name" value="PH-like_dom_sf"/>
</dbReference>
<proteinExistence type="predicted"/>
<sequence>MADPASYGNPDRDIEQALIALKKGTQLIKYSRKGKPKFRTLRLSPDETTLIWYSHGAERLLKLSSVTRIIPGQRTPVFKRFLRPEKEYLSFSLIYNNGERSLDLICKDKAESEVWLAGLKSLISTGQTNTRRTRSDIPDLHGASISQDNRPFGATLDFTSSISRVKVSTDFSSSSHVGSEGANMQVRTSGADGFRISVSSTPSCSSQGSGPDDIESLGDVYVWGEIWSDGSGTDGAGNPIPNKNDVLTPKPLESNVVLDVHQISCGVRHVALVTRQGEVFTWGEESGGRLGHGIEKDFSRPRLVDFLSVTNVDFVACGEFHTCALSTSGDLYTWGDGTHNAGLLGHGNDVSHWIPKRVSGTLEGLQVLSVACGTWHTALATTTGKLFTFGDGTFGALGHGNRENVPFPLEVQSLSGLKTVAISCGVWHTAAIIEISNQSNANVPSRKLFTWGDGDKNRLGHGNKQTYLVPTCVSALIDYNIHQLACGNNVTVALTTSGHVFTMGSNGYGELGNPQSEGKSPGLVQDRLVGEFVEHISCGAHHVAVLTSRSEVFTWGRGANGRLGHGDCEDRKVPTLVEALKDKHARNVTCGSNYTASICIHKWVSGADQSVCTGCRQAFGFTRKRHNCYNCGQVHCHACSSKKALKAALAPTPGKPHRVCDACYLKLKKAAEVGNAGTFNRRASGPRRSMDMTTRGEVRTSRILLSPTVEPIKYLEVKSVNHGMRNDNYSIVRASQVPSLLQLKDIAFPSSLSALQYALRPVITAPQAQQPQPQAQSNSRPASPYSRRPSPPRSAAPAFSRGVIDSLKKTNDLLTQEISKLHGQVRTLKQKSEAQDTEIQNLKKTAQEATSLASDRSSKCVRAMQAVKIVTDQLKEITEKLPPEISENESYKAIHSCIESFLDTIGSQATEEISTLPQEPTPEQWNNYDKTGLASESNSSEDHRTEDRVNSGTLTETNGPSVSNTKGTNQPNAESGSSTTKVEGQKEVIEQFEPGVYVTLNRLADGTKIFKRVRFSKRRFSEQQAEEWWKENKDRLLKKYSPEKPTSGPAEETAAQPSPEEATPENNEAVQSS</sequence>
<evidence type="ECO:0000256" key="1">
    <source>
        <dbReference type="ARBA" id="ARBA00022723"/>
    </source>
</evidence>
<dbReference type="InterPro" id="IPR017455">
    <property type="entry name" value="Znf_FYVE-rel"/>
</dbReference>
<feature type="compositionally biased region" description="Basic and acidic residues" evidence="8">
    <location>
        <begin position="940"/>
        <end position="949"/>
    </location>
</feature>
<keyword evidence="12" id="KW-1185">Reference proteome</keyword>
<dbReference type="FunFam" id="2.130.10.30:FF:000028">
    <property type="entry name" value="PH, RCC1 and FYVE domains-containing protein 1"/>
    <property type="match status" value="1"/>
</dbReference>
<dbReference type="Gene3D" id="2.130.10.30">
    <property type="entry name" value="Regulator of chromosome condensation 1/beta-lactamase-inhibitor protein II"/>
    <property type="match status" value="3"/>
</dbReference>
<dbReference type="InterPro" id="IPR009091">
    <property type="entry name" value="RCC1/BLIP-II"/>
</dbReference>
<dbReference type="PANTHER" id="PTHR22870:SF352">
    <property type="entry name" value="REGULATOR OF CHROMOSOME CONDENSATION (RCC1) FAMILY PROTEIN"/>
    <property type="match status" value="1"/>
</dbReference>
<protein>
    <submittedName>
        <fullName evidence="11">Uncharacterized protein</fullName>
    </submittedName>
</protein>
<feature type="repeat" description="RCC1" evidence="6">
    <location>
        <begin position="218"/>
        <end position="276"/>
    </location>
</feature>
<dbReference type="CDD" id="cd13365">
    <property type="entry name" value="PH_PLC_plant-like"/>
    <property type="match status" value="1"/>
</dbReference>
<name>A0ABD3RHG9_9LAMI</name>
<feature type="repeat" description="RCC1" evidence="6">
    <location>
        <begin position="329"/>
        <end position="383"/>
    </location>
</feature>
<dbReference type="Pfam" id="PF01363">
    <property type="entry name" value="FYVE"/>
    <property type="match status" value="1"/>
</dbReference>
<dbReference type="Pfam" id="PF16457">
    <property type="entry name" value="PH_12"/>
    <property type="match status" value="1"/>
</dbReference>
<comment type="caution">
    <text evidence="11">The sequence shown here is derived from an EMBL/GenBank/DDBJ whole genome shotgun (WGS) entry which is preliminary data.</text>
</comment>
<feature type="region of interest" description="Disordered" evidence="8">
    <location>
        <begin position="766"/>
        <end position="802"/>
    </location>
</feature>
<evidence type="ECO:0000256" key="6">
    <source>
        <dbReference type="PROSITE-ProRule" id="PRU00235"/>
    </source>
</evidence>
<dbReference type="Gene3D" id="3.30.40.10">
    <property type="entry name" value="Zinc/RING finger domain, C3HC4 (zinc finger)"/>
    <property type="match status" value="1"/>
</dbReference>
<feature type="compositionally biased region" description="Basic and acidic residues" evidence="8">
    <location>
        <begin position="1027"/>
        <end position="1042"/>
    </location>
</feature>
<evidence type="ECO:0000259" key="10">
    <source>
        <dbReference type="PROSITE" id="PS51514"/>
    </source>
</evidence>
<evidence type="ECO:0000259" key="9">
    <source>
        <dbReference type="PROSITE" id="PS50178"/>
    </source>
</evidence>
<feature type="coiled-coil region" evidence="7">
    <location>
        <begin position="804"/>
        <end position="845"/>
    </location>
</feature>
<dbReference type="PROSITE" id="PS50012">
    <property type="entry name" value="RCC1_3"/>
    <property type="match status" value="7"/>
</dbReference>
<dbReference type="Pfam" id="PF08381">
    <property type="entry name" value="BRX"/>
    <property type="match status" value="1"/>
</dbReference>
<accession>A0ABD3RHG9</accession>
<dbReference type="InterPro" id="IPR027988">
    <property type="entry name" value="BRX_N"/>
</dbReference>
<dbReference type="SMART" id="SM00064">
    <property type="entry name" value="FYVE"/>
    <property type="match status" value="1"/>
</dbReference>
<feature type="repeat" description="RCC1" evidence="6">
    <location>
        <begin position="384"/>
        <end position="435"/>
    </location>
</feature>
<keyword evidence="2" id="KW-0677">Repeat</keyword>
<feature type="domain" description="FYVE-type" evidence="9">
    <location>
        <begin position="606"/>
        <end position="668"/>
    </location>
</feature>
<dbReference type="GO" id="GO:0008270">
    <property type="term" value="F:zinc ion binding"/>
    <property type="evidence" value="ECO:0007669"/>
    <property type="project" value="UniProtKB-KW"/>
</dbReference>
<dbReference type="Proteomes" id="UP001634393">
    <property type="component" value="Unassembled WGS sequence"/>
</dbReference>
<feature type="repeat" description="RCC1" evidence="6">
    <location>
        <begin position="550"/>
        <end position="601"/>
    </location>
</feature>
<dbReference type="PROSITE" id="PS50178">
    <property type="entry name" value="ZF_FYVE"/>
    <property type="match status" value="1"/>
</dbReference>
<reference evidence="11 12" key="1">
    <citation type="submission" date="2024-12" db="EMBL/GenBank/DDBJ databases">
        <title>The unique morphological basis and parallel evolutionary history of personate flowers in Penstemon.</title>
        <authorList>
            <person name="Depatie T.H."/>
            <person name="Wessinger C.A."/>
        </authorList>
    </citation>
    <scope>NUCLEOTIDE SEQUENCE [LARGE SCALE GENOMIC DNA]</scope>
    <source>
        <strain evidence="11">WTNN_2</strain>
        <tissue evidence="11">Leaf</tissue>
    </source>
</reference>
<evidence type="ECO:0000256" key="5">
    <source>
        <dbReference type="PROSITE-ProRule" id="PRU00091"/>
    </source>
</evidence>
<feature type="compositionally biased region" description="Polar residues" evidence="8">
    <location>
        <begin position="913"/>
        <end position="938"/>
    </location>
</feature>
<feature type="region of interest" description="Disordered" evidence="8">
    <location>
        <begin position="1021"/>
        <end position="1073"/>
    </location>
</feature>
<feature type="region of interest" description="Disordered" evidence="8">
    <location>
        <begin position="913"/>
        <end position="984"/>
    </location>
</feature>
<dbReference type="InterPro" id="IPR051210">
    <property type="entry name" value="Ub_ligase/GEF_domain"/>
</dbReference>